<organism evidence="1 2">
    <name type="scientific">Bradyrhizobium oligotrophicum S58</name>
    <dbReference type="NCBI Taxonomy" id="1245469"/>
    <lineage>
        <taxon>Bacteria</taxon>
        <taxon>Pseudomonadati</taxon>
        <taxon>Pseudomonadota</taxon>
        <taxon>Alphaproteobacteria</taxon>
        <taxon>Hyphomicrobiales</taxon>
        <taxon>Nitrobacteraceae</taxon>
        <taxon>Bradyrhizobium</taxon>
    </lineage>
</organism>
<dbReference type="EMBL" id="AP012603">
    <property type="protein sequence ID" value="BAM89951.1"/>
    <property type="molecule type" value="Genomic_DNA"/>
</dbReference>
<sequence>MAAASFTVRAESVTAIATIRCRSAQDALFTANTYLRLGAACVSIETPGGQSISPDRLDALLNDAGGRSRL</sequence>
<evidence type="ECO:0000313" key="2">
    <source>
        <dbReference type="Proteomes" id="UP000011841"/>
    </source>
</evidence>
<name>M4Z9H6_9BRAD</name>
<keyword evidence="2" id="KW-1185">Reference proteome</keyword>
<dbReference type="PATRIC" id="fig|1245469.3.peg.4048"/>
<dbReference type="AlphaFoldDB" id="M4Z9H6"/>
<dbReference type="KEGG" id="aol:S58_39650"/>
<reference evidence="1 2" key="1">
    <citation type="journal article" date="2013" name="Appl. Environ. Microbiol.">
        <title>Genome analysis suggests that the soil oligotrophic bacterium Agromonas oligotrophica (Bradyrhizobium oligotrophicum) is a nitrogen-fixing symbiont of Aeschynomene indica.</title>
        <authorList>
            <person name="Okubo T."/>
            <person name="Fukushima S."/>
            <person name="Itakura M."/>
            <person name="Oshima K."/>
            <person name="Longtonglang A."/>
            <person name="Teaumroong N."/>
            <person name="Mitsui H."/>
            <person name="Hattori M."/>
            <person name="Hattori R."/>
            <person name="Hattori T."/>
            <person name="Minamisawa K."/>
        </authorList>
    </citation>
    <scope>NUCLEOTIDE SEQUENCE [LARGE SCALE GENOMIC DNA]</scope>
    <source>
        <strain evidence="1 2">S58</strain>
    </source>
</reference>
<protein>
    <submittedName>
        <fullName evidence="1">Uncharacterized protein</fullName>
    </submittedName>
</protein>
<dbReference type="eggNOG" id="ENOG50302R6">
    <property type="taxonomic scope" value="Bacteria"/>
</dbReference>
<dbReference type="Proteomes" id="UP000011841">
    <property type="component" value="Chromosome"/>
</dbReference>
<dbReference type="OrthoDB" id="8242328at2"/>
<dbReference type="RefSeq" id="WP_015667060.1">
    <property type="nucleotide sequence ID" value="NC_020453.1"/>
</dbReference>
<evidence type="ECO:0000313" key="1">
    <source>
        <dbReference type="EMBL" id="BAM89951.1"/>
    </source>
</evidence>
<dbReference type="GeneID" id="301817777"/>
<dbReference type="HOGENOM" id="CLU_2714459_0_0_5"/>
<accession>M4Z9H6</accession>
<proteinExistence type="predicted"/>
<gene>
    <name evidence="1" type="ORF">S58_39650</name>
</gene>